<keyword evidence="10" id="KW-0547">Nucleotide-binding</keyword>
<comment type="caution">
    <text evidence="22">The sequence shown here is derived from an EMBL/GenBank/DDBJ whole genome shotgun (WGS) entry which is preliminary data.</text>
</comment>
<evidence type="ECO:0000259" key="19">
    <source>
        <dbReference type="Pfam" id="PF02706"/>
    </source>
</evidence>
<feature type="coiled-coil region" evidence="17">
    <location>
        <begin position="146"/>
        <end position="206"/>
    </location>
</feature>
<keyword evidence="13 18" id="KW-1133">Transmembrane helix</keyword>
<keyword evidence="15" id="KW-0829">Tyrosine-protein kinase</keyword>
<dbReference type="GO" id="GO:0004715">
    <property type="term" value="F:non-membrane spanning protein tyrosine kinase activity"/>
    <property type="evidence" value="ECO:0007669"/>
    <property type="project" value="UniProtKB-EC"/>
</dbReference>
<dbReference type="NCBIfam" id="TIGR01007">
    <property type="entry name" value="eps_fam"/>
    <property type="match status" value="1"/>
</dbReference>
<keyword evidence="8" id="KW-0808">Transferase</keyword>
<dbReference type="InterPro" id="IPR032807">
    <property type="entry name" value="GNVR"/>
</dbReference>
<evidence type="ECO:0000256" key="6">
    <source>
        <dbReference type="ARBA" id="ARBA00022475"/>
    </source>
</evidence>
<dbReference type="GO" id="GO:0042802">
    <property type="term" value="F:identical protein binding"/>
    <property type="evidence" value="ECO:0007669"/>
    <property type="project" value="UniProtKB-ARBA"/>
</dbReference>
<evidence type="ECO:0000256" key="14">
    <source>
        <dbReference type="ARBA" id="ARBA00023136"/>
    </source>
</evidence>
<evidence type="ECO:0000256" key="8">
    <source>
        <dbReference type="ARBA" id="ARBA00022679"/>
    </source>
</evidence>
<evidence type="ECO:0000259" key="21">
    <source>
        <dbReference type="Pfam" id="PF13807"/>
    </source>
</evidence>
<comment type="similarity">
    <text evidence="4">Belongs to the etk/wzc family.</text>
</comment>
<evidence type="ECO:0000256" key="4">
    <source>
        <dbReference type="ARBA" id="ARBA00008883"/>
    </source>
</evidence>
<dbReference type="InterPro" id="IPR003856">
    <property type="entry name" value="LPS_length_determ_N"/>
</dbReference>
<keyword evidence="7" id="KW-0997">Cell inner membrane</keyword>
<evidence type="ECO:0000256" key="11">
    <source>
        <dbReference type="ARBA" id="ARBA00022777"/>
    </source>
</evidence>
<evidence type="ECO:0000256" key="17">
    <source>
        <dbReference type="SAM" id="Coils"/>
    </source>
</evidence>
<evidence type="ECO:0000256" key="1">
    <source>
        <dbReference type="ARBA" id="ARBA00004429"/>
    </source>
</evidence>
<dbReference type="InterPro" id="IPR005702">
    <property type="entry name" value="Wzc-like_C"/>
</dbReference>
<comment type="catalytic activity">
    <reaction evidence="16">
        <text>L-tyrosyl-[protein] + ATP = O-phospho-L-tyrosyl-[protein] + ADP + H(+)</text>
        <dbReference type="Rhea" id="RHEA:10596"/>
        <dbReference type="Rhea" id="RHEA-COMP:10136"/>
        <dbReference type="Rhea" id="RHEA-COMP:20101"/>
        <dbReference type="ChEBI" id="CHEBI:15378"/>
        <dbReference type="ChEBI" id="CHEBI:30616"/>
        <dbReference type="ChEBI" id="CHEBI:46858"/>
        <dbReference type="ChEBI" id="CHEBI:61978"/>
        <dbReference type="ChEBI" id="CHEBI:456216"/>
        <dbReference type="EC" id="2.7.10.2"/>
    </reaction>
</comment>
<evidence type="ECO:0000256" key="10">
    <source>
        <dbReference type="ARBA" id="ARBA00022741"/>
    </source>
</evidence>
<evidence type="ECO:0000256" key="18">
    <source>
        <dbReference type="SAM" id="Phobius"/>
    </source>
</evidence>
<dbReference type="InterPro" id="IPR027417">
    <property type="entry name" value="P-loop_NTPase"/>
</dbReference>
<dbReference type="AlphaFoldDB" id="A0A0P6XME1"/>
<dbReference type="Proteomes" id="UP000050544">
    <property type="component" value="Unassembled WGS sequence"/>
</dbReference>
<dbReference type="FunFam" id="3.40.50.300:FF:000527">
    <property type="entry name" value="Tyrosine-protein kinase etk"/>
    <property type="match status" value="1"/>
</dbReference>
<evidence type="ECO:0000313" key="22">
    <source>
        <dbReference type="EMBL" id="KPL84662.1"/>
    </source>
</evidence>
<keyword evidence="17" id="KW-0175">Coiled coil</keyword>
<comment type="subcellular location">
    <subcellularLocation>
        <location evidence="1">Cell inner membrane</location>
        <topology evidence="1">Multi-pass membrane protein</topology>
    </subcellularLocation>
</comment>
<proteinExistence type="inferred from homology"/>
<protein>
    <recommendedName>
        <fullName evidence="5">non-specific protein-tyrosine kinase</fullName>
        <ecNumber evidence="5">2.7.10.2</ecNumber>
    </recommendedName>
</protein>
<dbReference type="Gene3D" id="3.40.50.300">
    <property type="entry name" value="P-loop containing nucleotide triphosphate hydrolases"/>
    <property type="match status" value="1"/>
</dbReference>
<evidence type="ECO:0000256" key="16">
    <source>
        <dbReference type="ARBA" id="ARBA00051245"/>
    </source>
</evidence>
<keyword evidence="12" id="KW-0067">ATP-binding</keyword>
<dbReference type="RefSeq" id="WP_054521227.1">
    <property type="nucleotide sequence ID" value="NZ_LGKO01000002.1"/>
</dbReference>
<evidence type="ECO:0000256" key="2">
    <source>
        <dbReference type="ARBA" id="ARBA00006683"/>
    </source>
</evidence>
<dbReference type="PANTHER" id="PTHR32309">
    <property type="entry name" value="TYROSINE-PROTEIN KINASE"/>
    <property type="match status" value="1"/>
</dbReference>
<feature type="transmembrane region" description="Helical" evidence="18">
    <location>
        <begin position="12"/>
        <end position="34"/>
    </location>
</feature>
<evidence type="ECO:0000256" key="7">
    <source>
        <dbReference type="ARBA" id="ARBA00022519"/>
    </source>
</evidence>
<dbReference type="SUPFAM" id="SSF52540">
    <property type="entry name" value="P-loop containing nucleoside triphosphate hydrolases"/>
    <property type="match status" value="1"/>
</dbReference>
<organism evidence="22 23">
    <name type="scientific">Thermanaerothrix daxensis</name>
    <dbReference type="NCBI Taxonomy" id="869279"/>
    <lineage>
        <taxon>Bacteria</taxon>
        <taxon>Bacillati</taxon>
        <taxon>Chloroflexota</taxon>
        <taxon>Anaerolineae</taxon>
        <taxon>Anaerolineales</taxon>
        <taxon>Anaerolineaceae</taxon>
        <taxon>Thermanaerothrix</taxon>
    </lineage>
</organism>
<dbReference type="EC" id="2.7.10.2" evidence="5"/>
<comment type="similarity">
    <text evidence="2">Belongs to the CpsC/CapA family.</text>
</comment>
<feature type="domain" description="AAA" evidence="20">
    <location>
        <begin position="428"/>
        <end position="576"/>
    </location>
</feature>
<evidence type="ECO:0000256" key="12">
    <source>
        <dbReference type="ARBA" id="ARBA00022840"/>
    </source>
</evidence>
<evidence type="ECO:0000256" key="9">
    <source>
        <dbReference type="ARBA" id="ARBA00022692"/>
    </source>
</evidence>
<keyword evidence="14 18" id="KW-0472">Membrane</keyword>
<keyword evidence="23" id="KW-1185">Reference proteome</keyword>
<feature type="domain" description="Tyrosine-protein kinase G-rich" evidence="21">
    <location>
        <begin position="281"/>
        <end position="345"/>
    </location>
</feature>
<dbReference type="STRING" id="869279.SE15_06365"/>
<comment type="similarity">
    <text evidence="3">Belongs to the CpsD/CapB family.</text>
</comment>
<dbReference type="CDD" id="cd05387">
    <property type="entry name" value="BY-kinase"/>
    <property type="match status" value="1"/>
</dbReference>
<keyword evidence="9 18" id="KW-0812">Transmembrane</keyword>
<dbReference type="Pfam" id="PF13614">
    <property type="entry name" value="AAA_31"/>
    <property type="match status" value="1"/>
</dbReference>
<evidence type="ECO:0000256" key="5">
    <source>
        <dbReference type="ARBA" id="ARBA00011903"/>
    </source>
</evidence>
<dbReference type="PANTHER" id="PTHR32309:SF13">
    <property type="entry name" value="FERRIC ENTEROBACTIN TRANSPORT PROTEIN FEPE"/>
    <property type="match status" value="1"/>
</dbReference>
<dbReference type="InterPro" id="IPR050445">
    <property type="entry name" value="Bact_polysacc_biosynth/exp"/>
</dbReference>
<dbReference type="GO" id="GO:0005524">
    <property type="term" value="F:ATP binding"/>
    <property type="evidence" value="ECO:0007669"/>
    <property type="project" value="UniProtKB-KW"/>
</dbReference>
<keyword evidence="11" id="KW-0418">Kinase</keyword>
<dbReference type="EMBL" id="LGKO01000002">
    <property type="protein sequence ID" value="KPL84662.1"/>
    <property type="molecule type" value="Genomic_DNA"/>
</dbReference>
<dbReference type="GO" id="GO:0005886">
    <property type="term" value="C:plasma membrane"/>
    <property type="evidence" value="ECO:0007669"/>
    <property type="project" value="UniProtKB-SubCell"/>
</dbReference>
<sequence>MQPRDYLVLIRRWLWLLGVGIFVGALGGLVFSLLQKPIYQASTKVMVLGVPQSNLSDILNQNSELLSQTFTELLVTRPVLEAASERLGYYINSSQVRVQQVRGAQLIQIIVEDSIPEKAAEIANTLVTVFLEQNAKIQSSRFSASEESLQAQIQQVEAQIADLQRQLAQTSEQSNEKRIQDVTNIISGLQSEINQLQADIVRIEAERDPILGVNSLGQPARVTPTLTVDQQIELTQKRSRLDELRSLLSIYQQIYVNLTFSPSNQGNSNSTNSQLQAALVLYQQIYANLLSNYEAIRLARLQSTPEVVQVEEARVPSRPVRPQTTTNVLLGGILGLVLAAGIVFVVEYLDDSIRNGETVTRVLELPVLGYINEINGKTPYEDYPPHVIAQPRSLITEAFRSIRTNLEFVEIDRPLKTLLVGSPSPDEGKTTIAVNLAIVIAQAGKRVLLIDTDMRRPQIHERLRLPNRFGLSDILREHGSLDESLHHLATEGIDVITSGILPPNPAEVLSSERMAKLMEEVAQRYDKVILDGPPFLISDAIVLASRVDGVLLVLRARNTSQSVALEVLDQLDRVKARVVGAVLNRVQDTTSNHYYRSLKSYTYVSKETDELTLLEN</sequence>
<keyword evidence="6" id="KW-1003">Cell membrane</keyword>
<dbReference type="InterPro" id="IPR025669">
    <property type="entry name" value="AAA_dom"/>
</dbReference>
<evidence type="ECO:0000259" key="20">
    <source>
        <dbReference type="Pfam" id="PF13614"/>
    </source>
</evidence>
<feature type="domain" description="Polysaccharide chain length determinant N-terminal" evidence="19">
    <location>
        <begin position="8"/>
        <end position="85"/>
    </location>
</feature>
<evidence type="ECO:0000256" key="3">
    <source>
        <dbReference type="ARBA" id="ARBA00007316"/>
    </source>
</evidence>
<name>A0A0P6XME1_9CHLR</name>
<dbReference type="OrthoDB" id="9794577at2"/>
<accession>A0A0P6XME1</accession>
<evidence type="ECO:0000256" key="15">
    <source>
        <dbReference type="ARBA" id="ARBA00023137"/>
    </source>
</evidence>
<evidence type="ECO:0000256" key="13">
    <source>
        <dbReference type="ARBA" id="ARBA00022989"/>
    </source>
</evidence>
<dbReference type="Pfam" id="PF02706">
    <property type="entry name" value="Wzz"/>
    <property type="match status" value="1"/>
</dbReference>
<reference evidence="22 23" key="1">
    <citation type="submission" date="2015-07" db="EMBL/GenBank/DDBJ databases">
        <title>Whole genome sequence of Thermanaerothrix daxensis DSM 23592.</title>
        <authorList>
            <person name="Hemp J."/>
            <person name="Ward L.M."/>
            <person name="Pace L.A."/>
            <person name="Fischer W.W."/>
        </authorList>
    </citation>
    <scope>NUCLEOTIDE SEQUENCE [LARGE SCALE GENOMIC DNA]</scope>
    <source>
        <strain evidence="22 23">GNS-1</strain>
    </source>
</reference>
<evidence type="ECO:0000313" key="23">
    <source>
        <dbReference type="Proteomes" id="UP000050544"/>
    </source>
</evidence>
<gene>
    <name evidence="22" type="ORF">SE15_06365</name>
</gene>
<dbReference type="Pfam" id="PF13807">
    <property type="entry name" value="GNVR"/>
    <property type="match status" value="1"/>
</dbReference>